<evidence type="ECO:0000256" key="1">
    <source>
        <dbReference type="ARBA" id="ARBA00010817"/>
    </source>
</evidence>
<dbReference type="Gene3D" id="1.10.340.30">
    <property type="entry name" value="Hypothetical protein, domain 2"/>
    <property type="match status" value="1"/>
</dbReference>
<dbReference type="Pfam" id="PF00730">
    <property type="entry name" value="HhH-GPD"/>
    <property type="match status" value="1"/>
</dbReference>
<dbReference type="InterPro" id="IPR051912">
    <property type="entry name" value="Alkylbase_DNA_Glycosylase/TA"/>
</dbReference>
<comment type="caution">
    <text evidence="5">The sequence shown here is derived from an EMBL/GenBank/DDBJ whole genome shotgun (WGS) entry which is preliminary data.</text>
</comment>
<dbReference type="SMART" id="SM00478">
    <property type="entry name" value="ENDO3c"/>
    <property type="match status" value="1"/>
</dbReference>
<reference evidence="5 6" key="1">
    <citation type="submission" date="2018-10" db="EMBL/GenBank/DDBJ databases">
        <title>Natrarchaeobius chitinivorans gen. nov., sp. nov., and Natrarchaeobius haloalkaliphilus sp. nov., alkaliphilic, chitin-utilizing haloarchaea from hypersaline alkaline lakes.</title>
        <authorList>
            <person name="Sorokin D.Y."/>
            <person name="Elcheninov A.G."/>
            <person name="Kostrikina N.A."/>
            <person name="Bale N.J."/>
            <person name="Sinninghe Damste J.S."/>
            <person name="Khijniak T.V."/>
            <person name="Kublanov I.V."/>
            <person name="Toshchakov S.V."/>
        </authorList>
    </citation>
    <scope>NUCLEOTIDE SEQUENCE [LARGE SCALE GENOMIC DNA]</scope>
    <source>
        <strain evidence="5 6">AArcht-Sl</strain>
    </source>
</reference>
<dbReference type="PANTHER" id="PTHR43003">
    <property type="entry name" value="DNA-3-METHYLADENINE GLYCOSYLASE"/>
    <property type="match status" value="1"/>
</dbReference>
<sequence length="203" mass="22622">MVEPDTETSQDGASVLGSDPVLAAVMDRHDLDPLEPAENEFKRLCVSIINQQLSSASAAAVRDRVFSVLDDEVTPDAVLTASSDDLRDAGLSRTKVDFVRNAARAFLERDLTRSGLADHADDEVRAELTRIAGVGPWTARMYLIFVLQRPDVLPLGDLAVRRGIETLYNDGQELTRAEMREIARPWRPHRSLATRYVWAEYES</sequence>
<dbReference type="GO" id="GO:0032131">
    <property type="term" value="F:alkylated DNA binding"/>
    <property type="evidence" value="ECO:0007669"/>
    <property type="project" value="TreeGrafter"/>
</dbReference>
<dbReference type="GO" id="GO:0043916">
    <property type="term" value="F:DNA-7-methylguanine glycosylase activity"/>
    <property type="evidence" value="ECO:0007669"/>
    <property type="project" value="TreeGrafter"/>
</dbReference>
<dbReference type="InterPro" id="IPR011257">
    <property type="entry name" value="DNA_glycosylase"/>
</dbReference>
<dbReference type="GO" id="GO:0008725">
    <property type="term" value="F:DNA-3-methyladenine glycosylase activity"/>
    <property type="evidence" value="ECO:0007669"/>
    <property type="project" value="TreeGrafter"/>
</dbReference>
<feature type="domain" description="HhH-GPD" evidence="4">
    <location>
        <begin position="49"/>
        <end position="202"/>
    </location>
</feature>
<keyword evidence="3" id="KW-0234">DNA repair</keyword>
<dbReference type="EMBL" id="REFY01000003">
    <property type="protein sequence ID" value="RQG90265.1"/>
    <property type="molecule type" value="Genomic_DNA"/>
</dbReference>
<dbReference type="PANTHER" id="PTHR43003:SF5">
    <property type="entry name" value="DNA-3-METHYLADENINE GLYCOSYLASE"/>
    <property type="match status" value="1"/>
</dbReference>
<dbReference type="GO" id="GO:0032993">
    <property type="term" value="C:protein-DNA complex"/>
    <property type="evidence" value="ECO:0007669"/>
    <property type="project" value="TreeGrafter"/>
</dbReference>
<dbReference type="Proteomes" id="UP000273828">
    <property type="component" value="Unassembled WGS sequence"/>
</dbReference>
<evidence type="ECO:0000259" key="4">
    <source>
        <dbReference type="SMART" id="SM00478"/>
    </source>
</evidence>
<evidence type="ECO:0000256" key="2">
    <source>
        <dbReference type="ARBA" id="ARBA00022763"/>
    </source>
</evidence>
<dbReference type="OrthoDB" id="8200at2157"/>
<dbReference type="GO" id="GO:0006285">
    <property type="term" value="P:base-excision repair, AP site formation"/>
    <property type="evidence" value="ECO:0007669"/>
    <property type="project" value="TreeGrafter"/>
</dbReference>
<evidence type="ECO:0000313" key="6">
    <source>
        <dbReference type="Proteomes" id="UP000273828"/>
    </source>
</evidence>
<proteinExistence type="inferred from homology"/>
<comment type="similarity">
    <text evidence="1">Belongs to the alkylbase DNA glycosidase AlkA family.</text>
</comment>
<keyword evidence="2" id="KW-0227">DNA damage</keyword>
<dbReference type="RefSeq" id="WP_124178371.1">
    <property type="nucleotide sequence ID" value="NZ_REFY01000003.1"/>
</dbReference>
<dbReference type="Gene3D" id="1.10.1670.40">
    <property type="match status" value="1"/>
</dbReference>
<dbReference type="GO" id="GO:0006307">
    <property type="term" value="P:DNA alkylation repair"/>
    <property type="evidence" value="ECO:0007669"/>
    <property type="project" value="TreeGrafter"/>
</dbReference>
<dbReference type="CDD" id="cd00056">
    <property type="entry name" value="ENDO3c"/>
    <property type="match status" value="1"/>
</dbReference>
<organism evidence="5 6">
    <name type="scientific">Natrarchaeobius halalkaliphilus</name>
    <dbReference type="NCBI Taxonomy" id="1679091"/>
    <lineage>
        <taxon>Archaea</taxon>
        <taxon>Methanobacteriati</taxon>
        <taxon>Methanobacteriota</taxon>
        <taxon>Stenosarchaea group</taxon>
        <taxon>Halobacteria</taxon>
        <taxon>Halobacteriales</taxon>
        <taxon>Natrialbaceae</taxon>
        <taxon>Natrarchaeobius</taxon>
    </lineage>
</organism>
<dbReference type="InterPro" id="IPR003265">
    <property type="entry name" value="HhH-GPD_domain"/>
</dbReference>
<protein>
    <submittedName>
        <fullName evidence="5">DNA-3-methyladenine glycosylase 2 family protein</fullName>
    </submittedName>
</protein>
<dbReference type="SUPFAM" id="SSF48150">
    <property type="entry name" value="DNA-glycosylase"/>
    <property type="match status" value="1"/>
</dbReference>
<name>A0A3N6P4F4_9EURY</name>
<dbReference type="AlphaFoldDB" id="A0A3N6P4F4"/>
<dbReference type="FunFam" id="1.10.340.30:FF:000004">
    <property type="entry name" value="DNA-3-methyladenine glycosylase II"/>
    <property type="match status" value="1"/>
</dbReference>
<evidence type="ECO:0000256" key="3">
    <source>
        <dbReference type="ARBA" id="ARBA00023204"/>
    </source>
</evidence>
<keyword evidence="6" id="KW-1185">Reference proteome</keyword>
<evidence type="ECO:0000313" key="5">
    <source>
        <dbReference type="EMBL" id="RQG90265.1"/>
    </source>
</evidence>
<accession>A0A3N6P4F4</accession>
<gene>
    <name evidence="5" type="ORF">EA462_09815</name>
</gene>